<evidence type="ECO:0000256" key="3">
    <source>
        <dbReference type="ARBA" id="ARBA00022801"/>
    </source>
</evidence>
<evidence type="ECO:0000256" key="5">
    <source>
        <dbReference type="PIRSR" id="PIRSR615500-1"/>
    </source>
</evidence>
<evidence type="ECO:0000259" key="8">
    <source>
        <dbReference type="Pfam" id="PF00082"/>
    </source>
</evidence>
<gene>
    <name evidence="9" type="ORF">VOLCADRAFT_95105</name>
</gene>
<dbReference type="RefSeq" id="XP_002954313.1">
    <property type="nucleotide sequence ID" value="XM_002954267.1"/>
</dbReference>
<dbReference type="Proteomes" id="UP000001058">
    <property type="component" value="Unassembled WGS sequence"/>
</dbReference>
<reference evidence="9 10" key="1">
    <citation type="journal article" date="2010" name="Science">
        <title>Genomic analysis of organismal complexity in the multicellular green alga Volvox carteri.</title>
        <authorList>
            <person name="Prochnik S.E."/>
            <person name="Umen J."/>
            <person name="Nedelcu A.M."/>
            <person name="Hallmann A."/>
            <person name="Miller S.M."/>
            <person name="Nishii I."/>
            <person name="Ferris P."/>
            <person name="Kuo A."/>
            <person name="Mitros T."/>
            <person name="Fritz-Laylin L.K."/>
            <person name="Hellsten U."/>
            <person name="Chapman J."/>
            <person name="Simakov O."/>
            <person name="Rensing S.A."/>
            <person name="Terry A."/>
            <person name="Pangilinan J."/>
            <person name="Kapitonov V."/>
            <person name="Jurka J."/>
            <person name="Salamov A."/>
            <person name="Shapiro H."/>
            <person name="Schmutz J."/>
            <person name="Grimwood J."/>
            <person name="Lindquist E."/>
            <person name="Lucas S."/>
            <person name="Grigoriev I.V."/>
            <person name="Schmitt R."/>
            <person name="Kirk D."/>
            <person name="Rokhsar D.S."/>
        </authorList>
    </citation>
    <scope>NUCLEOTIDE SEQUENCE [LARGE SCALE GENOMIC DNA]</scope>
    <source>
        <strain evidence="10">f. Nagariensis / Eve</strain>
    </source>
</reference>
<dbReference type="Pfam" id="PF00082">
    <property type="entry name" value="Peptidase_S8"/>
    <property type="match status" value="1"/>
</dbReference>
<dbReference type="SUPFAM" id="SSF49785">
    <property type="entry name" value="Galactose-binding domain-like"/>
    <property type="match status" value="1"/>
</dbReference>
<dbReference type="SUPFAM" id="SSF52743">
    <property type="entry name" value="Subtilisin-like"/>
    <property type="match status" value="1"/>
</dbReference>
<dbReference type="AlphaFoldDB" id="D8U6L7"/>
<name>D8U6L7_VOLCA</name>
<dbReference type="PRINTS" id="PR00723">
    <property type="entry name" value="SUBTILISIN"/>
</dbReference>
<feature type="compositionally biased region" description="Gly residues" evidence="7">
    <location>
        <begin position="27"/>
        <end position="36"/>
    </location>
</feature>
<feature type="active site" description="Charge relay system" evidence="5 6">
    <location>
        <position position="320"/>
    </location>
</feature>
<dbReference type="InParanoid" id="D8U6L7"/>
<keyword evidence="4 6" id="KW-0720">Serine protease</keyword>
<dbReference type="InterPro" id="IPR034058">
    <property type="entry name" value="TagA/B/C/D_pept_dom"/>
</dbReference>
<dbReference type="GeneID" id="9624230"/>
<feature type="domain" description="Peptidase S8/S53" evidence="8">
    <location>
        <begin position="250"/>
        <end position="591"/>
    </location>
</feature>
<evidence type="ECO:0000256" key="1">
    <source>
        <dbReference type="ARBA" id="ARBA00011073"/>
    </source>
</evidence>
<evidence type="ECO:0000256" key="6">
    <source>
        <dbReference type="PROSITE-ProRule" id="PRU01240"/>
    </source>
</evidence>
<dbReference type="EMBL" id="GL378362">
    <property type="protein sequence ID" value="EFJ44737.1"/>
    <property type="molecule type" value="Genomic_DNA"/>
</dbReference>
<dbReference type="InterPro" id="IPR015500">
    <property type="entry name" value="Peptidase_S8_subtilisin-rel"/>
</dbReference>
<organism evidence="10">
    <name type="scientific">Volvox carteri f. nagariensis</name>
    <dbReference type="NCBI Taxonomy" id="3068"/>
    <lineage>
        <taxon>Eukaryota</taxon>
        <taxon>Viridiplantae</taxon>
        <taxon>Chlorophyta</taxon>
        <taxon>core chlorophytes</taxon>
        <taxon>Chlorophyceae</taxon>
        <taxon>CS clade</taxon>
        <taxon>Chlamydomonadales</taxon>
        <taxon>Volvocaceae</taxon>
        <taxon>Volvox</taxon>
    </lineage>
</organism>
<feature type="active site" description="Charge relay system" evidence="5 6">
    <location>
        <position position="259"/>
    </location>
</feature>
<comment type="similarity">
    <text evidence="1 6">Belongs to the peptidase S8 family.</text>
</comment>
<dbReference type="GO" id="GO:0004252">
    <property type="term" value="F:serine-type endopeptidase activity"/>
    <property type="evidence" value="ECO:0007669"/>
    <property type="project" value="UniProtKB-UniRule"/>
</dbReference>
<evidence type="ECO:0000256" key="2">
    <source>
        <dbReference type="ARBA" id="ARBA00022670"/>
    </source>
</evidence>
<evidence type="ECO:0000313" key="10">
    <source>
        <dbReference type="Proteomes" id="UP000001058"/>
    </source>
</evidence>
<dbReference type="CDD" id="cd04842">
    <property type="entry name" value="Peptidases_S8_Kp43_protease"/>
    <property type="match status" value="1"/>
</dbReference>
<dbReference type="PROSITE" id="PS00138">
    <property type="entry name" value="SUBTILASE_SER"/>
    <property type="match status" value="1"/>
</dbReference>
<evidence type="ECO:0000313" key="9">
    <source>
        <dbReference type="EMBL" id="EFJ44737.1"/>
    </source>
</evidence>
<dbReference type="InterPro" id="IPR051048">
    <property type="entry name" value="Peptidase_S8/S53_subtilisin"/>
</dbReference>
<dbReference type="OrthoDB" id="545077at2759"/>
<evidence type="ECO:0000256" key="4">
    <source>
        <dbReference type="ARBA" id="ARBA00022825"/>
    </source>
</evidence>
<keyword evidence="10" id="KW-1185">Reference proteome</keyword>
<dbReference type="Gene3D" id="2.60.120.380">
    <property type="match status" value="1"/>
</dbReference>
<dbReference type="InterPro" id="IPR023828">
    <property type="entry name" value="Peptidase_S8_Ser-AS"/>
</dbReference>
<dbReference type="InterPro" id="IPR000209">
    <property type="entry name" value="Peptidase_S8/S53_dom"/>
</dbReference>
<accession>D8U6L7</accession>
<dbReference type="PANTHER" id="PTHR43399:SF4">
    <property type="entry name" value="CELL WALL-ASSOCIATED PROTEASE"/>
    <property type="match status" value="1"/>
</dbReference>
<dbReference type="InterPro" id="IPR008979">
    <property type="entry name" value="Galactose-bd-like_sf"/>
</dbReference>
<dbReference type="GO" id="GO:0006508">
    <property type="term" value="P:proteolysis"/>
    <property type="evidence" value="ECO:0007669"/>
    <property type="project" value="UniProtKB-KW"/>
</dbReference>
<protein>
    <recommendedName>
        <fullName evidence="8">Peptidase S8/S53 domain-containing protein</fullName>
    </recommendedName>
</protein>
<dbReference type="KEGG" id="vcn:VOLCADRAFT_95105"/>
<dbReference type="InterPro" id="IPR036852">
    <property type="entry name" value="Peptidase_S8/S53_dom_sf"/>
</dbReference>
<dbReference type="PANTHER" id="PTHR43399">
    <property type="entry name" value="SUBTILISIN-RELATED"/>
    <property type="match status" value="1"/>
</dbReference>
<dbReference type="Gene3D" id="3.40.50.200">
    <property type="entry name" value="Peptidase S8/S53 domain"/>
    <property type="match status" value="1"/>
</dbReference>
<feature type="active site" description="Charge relay system" evidence="5 6">
    <location>
        <position position="573"/>
    </location>
</feature>
<sequence>MTHAAWKASEVSSAVAAAVAAEAAGGNSNGGGGAGGPPANVPHGRDKDGRKLILLRYSEDTVRDMRANILRAGASILEYVAYNTLLVLAKSDAISVAARYNALAPLPPPPGADGNGSAIVVPELYAVTVRLTPTLSDKARRTIAQAWPAALADALGRAGAGDKCRPQAASDGLYSQASPILLVYFCLQDYEQGVTWLTRLDTVVWVEPSLKPAARNAAAGWIMQTGSLSMDTYISPTSGLRPYWAANLQGQGVIVGLEDSGLDMSHCNFIDDRWRTGSLRTLFVGSPPRLYLPYHRKVVQYMLPINSGINRWFGDEPYGHGTHAAGSIAGAAFASKNGSLINHRGTGSAPQARLSFFDISPSNGIFVPMPLDDKVLPYHYGAGARISSSSWGYSGALAVSYNEACRQFDAFAWRNPDFLTVIAAGNDGDNGFMATVTAPGTAKNVLSVGATINHPAGFSASPYNMAILFRYRDANNTLKSYSAEGLNTVALLSNSSLVITNPHMTFLYYPNVDMGINSLPYFSSYGPFTDGRIKPDIVAPGAAVESAASGPGIRPDANSSTCSSSTIQLQGTSMSTPLVAGHLALARQYFRDGYYPLGISQDPASVGFEPSGMLLKAAAIAGASSMTGGFAGNGGFTLGQAPDGYQGWGRFDLSRMLPLPNLTHPLFRVAVADFGVVDQGEWIYLHGLVATGTGPIVAALVWHDYPSSPAAKKNLVNDLDFGYMINTTSYIRTRTDNTNNVERVELSTRDVRAGDRVSLVVYGRNLRSYLLSGADAELPQRWAVMVAGHFNGTLRTPLNPAYTRPQRFLLKCTVS</sequence>
<dbReference type="eggNOG" id="ENOG502QSWT">
    <property type="taxonomic scope" value="Eukaryota"/>
</dbReference>
<keyword evidence="3 6" id="KW-0378">Hydrolase</keyword>
<evidence type="ECO:0000256" key="7">
    <source>
        <dbReference type="SAM" id="MobiDB-lite"/>
    </source>
</evidence>
<feature type="region of interest" description="Disordered" evidence="7">
    <location>
        <begin position="26"/>
        <end position="46"/>
    </location>
</feature>
<proteinExistence type="inferred from homology"/>
<dbReference type="PROSITE" id="PS51892">
    <property type="entry name" value="SUBTILASE"/>
    <property type="match status" value="1"/>
</dbReference>
<keyword evidence="2 6" id="KW-0645">Protease</keyword>